<dbReference type="EMBL" id="KT070867">
    <property type="protein sequence ID" value="AKQ08359.1"/>
    <property type="molecule type" value="Genomic_DNA"/>
</dbReference>
<keyword evidence="2" id="KW-1185">Reference proteome</keyword>
<organism evidence="1 2">
    <name type="scientific">Bacillus phage PBC2</name>
    <dbReference type="NCBI Taxonomy" id="1675029"/>
    <lineage>
        <taxon>Viruses</taxon>
        <taxon>Duplodnaviria</taxon>
        <taxon>Heunggongvirae</taxon>
        <taxon>Uroviricota</taxon>
        <taxon>Caudoviricetes</taxon>
        <taxon>Andregratiavirinae</taxon>
        <taxon>Haetaevirus</taxon>
        <taxon>Haetaevirus PBC2</taxon>
    </lineage>
</organism>
<sequence>MVIEFYDYDDETNVGVAQDTMTKSTTHIEIENSNDLIKLYMSEDEIQDFINKLQKSLDQRRRKNERSNRR</sequence>
<accession>A0A218KBU0</accession>
<dbReference type="Proteomes" id="UP000223102">
    <property type="component" value="Segment"/>
</dbReference>
<evidence type="ECO:0000313" key="1">
    <source>
        <dbReference type="EMBL" id="AKQ08359.1"/>
    </source>
</evidence>
<gene>
    <name evidence="1" type="ORF">PBC2_044</name>
</gene>
<name>A0A218KBU0_9CAUD</name>
<reference evidence="1 2" key="1">
    <citation type="submission" date="2015-06" db="EMBL/GenBank/DDBJ databases">
        <title>Complete genome sequence of Bacillus cereus phage PBC2.</title>
        <authorList>
            <person name="Kong M."/>
            <person name="Ryu S."/>
        </authorList>
    </citation>
    <scope>NUCLEOTIDE SEQUENCE [LARGE SCALE GENOMIC DNA]</scope>
</reference>
<protein>
    <submittedName>
        <fullName evidence="1">Uncharacterized protein</fullName>
    </submittedName>
</protein>
<proteinExistence type="predicted"/>
<evidence type="ECO:0000313" key="2">
    <source>
        <dbReference type="Proteomes" id="UP000223102"/>
    </source>
</evidence>